<dbReference type="RefSeq" id="WP_213887423.1">
    <property type="nucleotide sequence ID" value="NZ_JAGFNU010000001.1"/>
</dbReference>
<evidence type="ECO:0000313" key="1">
    <source>
        <dbReference type="EMBL" id="MFB9230689.1"/>
    </source>
</evidence>
<organism evidence="1 2">
    <name type="scientific">Pseudohalocynthiibacter aestuariivivens</name>
    <dbReference type="NCBI Taxonomy" id="1591409"/>
    <lineage>
        <taxon>Bacteria</taxon>
        <taxon>Pseudomonadati</taxon>
        <taxon>Pseudomonadota</taxon>
        <taxon>Alphaproteobacteria</taxon>
        <taxon>Rhodobacterales</taxon>
        <taxon>Paracoccaceae</taxon>
        <taxon>Pseudohalocynthiibacter</taxon>
    </lineage>
</organism>
<accession>A0ABV5JB70</accession>
<keyword evidence="2" id="KW-1185">Reference proteome</keyword>
<evidence type="ECO:0000313" key="2">
    <source>
        <dbReference type="Proteomes" id="UP001589683"/>
    </source>
</evidence>
<evidence type="ECO:0008006" key="3">
    <source>
        <dbReference type="Google" id="ProtNLM"/>
    </source>
</evidence>
<name>A0ABV5JB70_9RHOB</name>
<dbReference type="EMBL" id="JBHMEA010000007">
    <property type="protein sequence ID" value="MFB9230689.1"/>
    <property type="molecule type" value="Genomic_DNA"/>
</dbReference>
<gene>
    <name evidence="1" type="ORF">ACFFUT_02670</name>
</gene>
<comment type="caution">
    <text evidence="1">The sequence shown here is derived from an EMBL/GenBank/DDBJ whole genome shotgun (WGS) entry which is preliminary data.</text>
</comment>
<dbReference type="Proteomes" id="UP001589683">
    <property type="component" value="Unassembled WGS sequence"/>
</dbReference>
<sequence length="109" mass="12086">MKHIAALALVASISVTPVYSQDNDVEEGFSLMEEGAKILLRSLLQEMEPAIKDLHGFAQEMAPVMRELQGMIGDFGLYHLPEILPNGDIIIRRKTPEEIAEPKGDDVEI</sequence>
<proteinExistence type="predicted"/>
<protein>
    <recommendedName>
        <fullName evidence="3">AAA+ family ATPase</fullName>
    </recommendedName>
</protein>
<reference evidence="1 2" key="1">
    <citation type="submission" date="2024-09" db="EMBL/GenBank/DDBJ databases">
        <authorList>
            <person name="Sun Q."/>
            <person name="Mori K."/>
        </authorList>
    </citation>
    <scope>NUCLEOTIDE SEQUENCE [LARGE SCALE GENOMIC DNA]</scope>
    <source>
        <strain evidence="1 2">CECT 8726</strain>
    </source>
</reference>